<comment type="similarity">
    <text evidence="1 5">Belongs to the cyclin family.</text>
</comment>
<evidence type="ECO:0000259" key="7">
    <source>
        <dbReference type="SMART" id="SM00385"/>
    </source>
</evidence>
<keyword evidence="10" id="KW-1185">Reference proteome</keyword>
<dbReference type="Proteomes" id="UP000319731">
    <property type="component" value="Unassembled WGS sequence"/>
</dbReference>
<dbReference type="PROSITE" id="PS00292">
    <property type="entry name" value="CYCLINS"/>
    <property type="match status" value="1"/>
</dbReference>
<dbReference type="InterPro" id="IPR048258">
    <property type="entry name" value="Cyclins_cyclin-box"/>
</dbReference>
<dbReference type="EMBL" id="QEAO01000021">
    <property type="protein sequence ID" value="TPX33369.1"/>
    <property type="molecule type" value="Genomic_DNA"/>
</dbReference>
<dbReference type="GO" id="GO:0051726">
    <property type="term" value="P:regulation of cell cycle"/>
    <property type="evidence" value="ECO:0007669"/>
    <property type="project" value="UniProtKB-ARBA"/>
</dbReference>
<keyword evidence="2" id="KW-0132">Cell division</keyword>
<evidence type="ECO:0000256" key="2">
    <source>
        <dbReference type="ARBA" id="ARBA00022618"/>
    </source>
</evidence>
<feature type="domain" description="Cyclin-like" evidence="7">
    <location>
        <begin position="177"/>
        <end position="263"/>
    </location>
</feature>
<evidence type="ECO:0000256" key="5">
    <source>
        <dbReference type="RuleBase" id="RU000383"/>
    </source>
</evidence>
<gene>
    <name evidence="9" type="ORF">SmJEL517_g03702</name>
</gene>
<dbReference type="Pfam" id="PF02984">
    <property type="entry name" value="Cyclin_C"/>
    <property type="match status" value="1"/>
</dbReference>
<name>A0A507C2U6_9FUNG</name>
<accession>A0A507C2U6</accession>
<dbReference type="SUPFAM" id="SSF47954">
    <property type="entry name" value="Cyclin-like"/>
    <property type="match status" value="2"/>
</dbReference>
<evidence type="ECO:0000313" key="9">
    <source>
        <dbReference type="EMBL" id="TPX33369.1"/>
    </source>
</evidence>
<comment type="caution">
    <text evidence="9">The sequence shown here is derived from an EMBL/GenBank/DDBJ whole genome shotgun (WGS) entry which is preliminary data.</text>
</comment>
<evidence type="ECO:0000256" key="6">
    <source>
        <dbReference type="SAM" id="MobiDB-lite"/>
    </source>
</evidence>
<keyword evidence="4" id="KW-0131">Cell cycle</keyword>
<evidence type="ECO:0000313" key="10">
    <source>
        <dbReference type="Proteomes" id="UP000319731"/>
    </source>
</evidence>
<organism evidence="9 10">
    <name type="scientific">Synchytrium microbalum</name>
    <dbReference type="NCBI Taxonomy" id="1806994"/>
    <lineage>
        <taxon>Eukaryota</taxon>
        <taxon>Fungi</taxon>
        <taxon>Fungi incertae sedis</taxon>
        <taxon>Chytridiomycota</taxon>
        <taxon>Chytridiomycota incertae sedis</taxon>
        <taxon>Chytridiomycetes</taxon>
        <taxon>Synchytriales</taxon>
        <taxon>Synchytriaceae</taxon>
        <taxon>Synchytrium</taxon>
    </lineage>
</organism>
<evidence type="ECO:0000256" key="4">
    <source>
        <dbReference type="ARBA" id="ARBA00023306"/>
    </source>
</evidence>
<dbReference type="GO" id="GO:0051301">
    <property type="term" value="P:cell division"/>
    <property type="evidence" value="ECO:0007669"/>
    <property type="project" value="UniProtKB-KW"/>
</dbReference>
<dbReference type="AlphaFoldDB" id="A0A507C2U6"/>
<dbReference type="InterPro" id="IPR006671">
    <property type="entry name" value="Cyclin_N"/>
</dbReference>
<dbReference type="InterPro" id="IPR013763">
    <property type="entry name" value="Cyclin-like_dom"/>
</dbReference>
<dbReference type="PANTHER" id="PTHR10177">
    <property type="entry name" value="CYCLINS"/>
    <property type="match status" value="1"/>
</dbReference>
<proteinExistence type="inferred from homology"/>
<evidence type="ECO:0000256" key="3">
    <source>
        <dbReference type="ARBA" id="ARBA00023127"/>
    </source>
</evidence>
<dbReference type="Gene3D" id="1.10.472.10">
    <property type="entry name" value="Cyclin-like"/>
    <property type="match status" value="2"/>
</dbReference>
<sequence length="424" mass="47419">MSQLYSTHYPQAMTPPPDRRSTAAFDALEDISDSSEFEEYGHEIALVMKELEEQTAARPTYMSEQPEVTWKMRKTLVLWLIEVHSEYHLRQETLYLAVNILDRFCSLRKVPRTQYQLLGVTALWIAAKYEENHGSVPTLKQLYSICCDSYPEREFIQMELVLLNEIKFVLGHPTAEAFLKANCRFMNCVEPQSRALARYILEFTLIHKEFLVFPPSMLATASILVAEIIRGNHNYNFSDPNLCDCMVALSEHLMQPPETLVKKFASNKFLRSAIVVRNWVEIGCPNRHLIGQPSPSPSPAYSGLPTPPKYPLPAPAPANSWDIPRTPISPSMVSSLPAYWVSQLSQQEEATAAYGGLLGTSISSQSSCSSASSTSSAASSASISSMTSITSALLTASLETRLPPQHPRRANDHQLEHFPTVYMS</sequence>
<dbReference type="Pfam" id="PF00134">
    <property type="entry name" value="Cyclin_N"/>
    <property type="match status" value="1"/>
</dbReference>
<dbReference type="GeneID" id="42004927"/>
<dbReference type="SMART" id="SM01332">
    <property type="entry name" value="Cyclin_C"/>
    <property type="match status" value="1"/>
</dbReference>
<dbReference type="InterPro" id="IPR036915">
    <property type="entry name" value="Cyclin-like_sf"/>
</dbReference>
<feature type="domain" description="Cyclin C-terminal" evidence="8">
    <location>
        <begin position="173"/>
        <end position="278"/>
    </location>
</feature>
<dbReference type="OrthoDB" id="5590282at2759"/>
<feature type="region of interest" description="Disordered" evidence="6">
    <location>
        <begin position="401"/>
        <end position="424"/>
    </location>
</feature>
<dbReference type="FunFam" id="1.10.472.10:FF:000010">
    <property type="entry name" value="G1/S-specific cyclin Cln1"/>
    <property type="match status" value="1"/>
</dbReference>
<dbReference type="InterPro" id="IPR004367">
    <property type="entry name" value="Cyclin_C-dom"/>
</dbReference>
<feature type="domain" description="Cyclin-like" evidence="7">
    <location>
        <begin position="78"/>
        <end position="164"/>
    </location>
</feature>
<dbReference type="GO" id="GO:0019887">
    <property type="term" value="F:protein kinase regulator activity"/>
    <property type="evidence" value="ECO:0007669"/>
    <property type="project" value="UniProtKB-ARBA"/>
</dbReference>
<evidence type="ECO:0000256" key="1">
    <source>
        <dbReference type="ARBA" id="ARBA00008742"/>
    </source>
</evidence>
<keyword evidence="3 5" id="KW-0195">Cyclin</keyword>
<protein>
    <submittedName>
        <fullName evidence="9">Uncharacterized protein</fullName>
    </submittedName>
</protein>
<evidence type="ECO:0000259" key="8">
    <source>
        <dbReference type="SMART" id="SM01332"/>
    </source>
</evidence>
<dbReference type="RefSeq" id="XP_031024381.1">
    <property type="nucleotide sequence ID" value="XM_031169630.1"/>
</dbReference>
<dbReference type="STRING" id="1806994.A0A507C2U6"/>
<dbReference type="InterPro" id="IPR039361">
    <property type="entry name" value="Cyclin"/>
</dbReference>
<reference evidence="9 10" key="1">
    <citation type="journal article" date="2019" name="Sci. Rep.">
        <title>Comparative genomics of chytrid fungi reveal insights into the obligate biotrophic and pathogenic lifestyle of Synchytrium endobioticum.</title>
        <authorList>
            <person name="van de Vossenberg B.T.L.H."/>
            <person name="Warris S."/>
            <person name="Nguyen H.D.T."/>
            <person name="van Gent-Pelzer M.P.E."/>
            <person name="Joly D.L."/>
            <person name="van de Geest H.C."/>
            <person name="Bonants P.J.M."/>
            <person name="Smith D.S."/>
            <person name="Levesque C.A."/>
            <person name="van der Lee T.A.J."/>
        </authorList>
    </citation>
    <scope>NUCLEOTIDE SEQUENCE [LARGE SCALE GENOMIC DNA]</scope>
    <source>
        <strain evidence="9 10">JEL517</strain>
    </source>
</reference>
<dbReference type="SMART" id="SM00385">
    <property type="entry name" value="CYCLIN"/>
    <property type="match status" value="2"/>
</dbReference>